<evidence type="ECO:0000313" key="3">
    <source>
        <dbReference type="Proteomes" id="UP000826271"/>
    </source>
</evidence>
<feature type="compositionally biased region" description="Low complexity" evidence="1">
    <location>
        <begin position="84"/>
        <end position="94"/>
    </location>
</feature>
<feature type="region of interest" description="Disordered" evidence="1">
    <location>
        <begin position="32"/>
        <end position="152"/>
    </location>
</feature>
<reference evidence="2" key="1">
    <citation type="submission" date="2019-10" db="EMBL/GenBank/DDBJ databases">
        <authorList>
            <person name="Zhang R."/>
            <person name="Pan Y."/>
            <person name="Wang J."/>
            <person name="Ma R."/>
            <person name="Yu S."/>
        </authorList>
    </citation>
    <scope>NUCLEOTIDE SEQUENCE</scope>
    <source>
        <strain evidence="2">LA-IB0</strain>
        <tissue evidence="2">Leaf</tissue>
    </source>
</reference>
<dbReference type="AlphaFoldDB" id="A0AAV6Y494"/>
<comment type="caution">
    <text evidence="2">The sequence shown here is derived from an EMBL/GenBank/DDBJ whole genome shotgun (WGS) entry which is preliminary data.</text>
</comment>
<gene>
    <name evidence="2" type="ORF">BUALT_Bualt02G0239700</name>
</gene>
<evidence type="ECO:0000313" key="2">
    <source>
        <dbReference type="EMBL" id="KAG8389538.1"/>
    </source>
</evidence>
<feature type="compositionally biased region" description="Basic and acidic residues" evidence="1">
    <location>
        <begin position="58"/>
        <end position="76"/>
    </location>
</feature>
<dbReference type="PANTHER" id="PTHR35985">
    <property type="entry name" value="OS07G0675200 PROTEIN"/>
    <property type="match status" value="1"/>
</dbReference>
<evidence type="ECO:0000256" key="1">
    <source>
        <dbReference type="SAM" id="MobiDB-lite"/>
    </source>
</evidence>
<proteinExistence type="predicted"/>
<keyword evidence="3" id="KW-1185">Reference proteome</keyword>
<accession>A0AAV6Y494</accession>
<organism evidence="2 3">
    <name type="scientific">Buddleja alternifolia</name>
    <dbReference type="NCBI Taxonomy" id="168488"/>
    <lineage>
        <taxon>Eukaryota</taxon>
        <taxon>Viridiplantae</taxon>
        <taxon>Streptophyta</taxon>
        <taxon>Embryophyta</taxon>
        <taxon>Tracheophyta</taxon>
        <taxon>Spermatophyta</taxon>
        <taxon>Magnoliopsida</taxon>
        <taxon>eudicotyledons</taxon>
        <taxon>Gunneridae</taxon>
        <taxon>Pentapetalae</taxon>
        <taxon>asterids</taxon>
        <taxon>lamiids</taxon>
        <taxon>Lamiales</taxon>
        <taxon>Scrophulariaceae</taxon>
        <taxon>Buddlejeae</taxon>
        <taxon>Buddleja</taxon>
    </lineage>
</organism>
<sequence>MQSRLAATAAKFNRVLLSGGQKRLLPQRLGCATSTGRTADPAVHSVEPEEVDANAGIMDEKRRHLPETESTTKDNESYVPPKSPLESSPKLESPGVGPRTDPLEQQKRRKSAKAAAIDNVSCAEIDISPWPDDERETKRKEQSEEQIEDDREYFKHHKASPLSEIEFADTRKPITKATDDTAQNDAFGYATGGVILWRPEQLDTAEDSLHRAAEIFRENAIRGDPDSSHGRVLRQLRGEYW</sequence>
<name>A0AAV6Y494_9LAMI</name>
<protein>
    <submittedName>
        <fullName evidence="2">Uncharacterized protein</fullName>
    </submittedName>
</protein>
<dbReference type="Proteomes" id="UP000826271">
    <property type="component" value="Unassembled WGS sequence"/>
</dbReference>
<dbReference type="PANTHER" id="PTHR35985:SF1">
    <property type="entry name" value="OS07G0675200 PROTEIN"/>
    <property type="match status" value="1"/>
</dbReference>
<dbReference type="EMBL" id="WHWC01000002">
    <property type="protein sequence ID" value="KAG8389538.1"/>
    <property type="molecule type" value="Genomic_DNA"/>
</dbReference>